<feature type="non-terminal residue" evidence="2">
    <location>
        <position position="1"/>
    </location>
</feature>
<keyword evidence="3" id="KW-1185">Reference proteome</keyword>
<accession>A0A9N9E390</accession>
<evidence type="ECO:0000313" key="2">
    <source>
        <dbReference type="EMBL" id="CAG8658326.1"/>
    </source>
</evidence>
<sequence>FDRHEDEINDRLNPDPKPTQTKSTPPQPQFTTVESKYADEACGVFSSLCALKREPECLSDDKINSCSNSLGHNQLE</sequence>
<feature type="non-terminal residue" evidence="2">
    <location>
        <position position="76"/>
    </location>
</feature>
<feature type="compositionally biased region" description="Basic and acidic residues" evidence="1">
    <location>
        <begin position="1"/>
        <end position="14"/>
    </location>
</feature>
<name>A0A9N9E390_9GLOM</name>
<feature type="region of interest" description="Disordered" evidence="1">
    <location>
        <begin position="1"/>
        <end position="30"/>
    </location>
</feature>
<reference evidence="2" key="1">
    <citation type="submission" date="2021-06" db="EMBL/GenBank/DDBJ databases">
        <authorList>
            <person name="Kallberg Y."/>
            <person name="Tangrot J."/>
            <person name="Rosling A."/>
        </authorList>
    </citation>
    <scope>NUCLEOTIDE SEQUENCE</scope>
    <source>
        <strain evidence="2">IA702</strain>
    </source>
</reference>
<protein>
    <submittedName>
        <fullName evidence="2">7748_t:CDS:1</fullName>
    </submittedName>
</protein>
<evidence type="ECO:0000256" key="1">
    <source>
        <dbReference type="SAM" id="MobiDB-lite"/>
    </source>
</evidence>
<gene>
    <name evidence="2" type="ORF">POCULU_LOCUS10323</name>
</gene>
<dbReference type="EMBL" id="CAJVPJ010005072">
    <property type="protein sequence ID" value="CAG8658326.1"/>
    <property type="molecule type" value="Genomic_DNA"/>
</dbReference>
<comment type="caution">
    <text evidence="2">The sequence shown here is derived from an EMBL/GenBank/DDBJ whole genome shotgun (WGS) entry which is preliminary data.</text>
</comment>
<dbReference type="Proteomes" id="UP000789572">
    <property type="component" value="Unassembled WGS sequence"/>
</dbReference>
<proteinExistence type="predicted"/>
<dbReference type="AlphaFoldDB" id="A0A9N9E390"/>
<feature type="compositionally biased region" description="Low complexity" evidence="1">
    <location>
        <begin position="18"/>
        <end position="30"/>
    </location>
</feature>
<evidence type="ECO:0000313" key="3">
    <source>
        <dbReference type="Proteomes" id="UP000789572"/>
    </source>
</evidence>
<organism evidence="2 3">
    <name type="scientific">Paraglomus occultum</name>
    <dbReference type="NCBI Taxonomy" id="144539"/>
    <lineage>
        <taxon>Eukaryota</taxon>
        <taxon>Fungi</taxon>
        <taxon>Fungi incertae sedis</taxon>
        <taxon>Mucoromycota</taxon>
        <taxon>Glomeromycotina</taxon>
        <taxon>Glomeromycetes</taxon>
        <taxon>Paraglomerales</taxon>
        <taxon>Paraglomeraceae</taxon>
        <taxon>Paraglomus</taxon>
    </lineage>
</organism>